<dbReference type="RefSeq" id="WP_152649572.1">
    <property type="nucleotide sequence ID" value="NZ_BBRC01000008.1"/>
</dbReference>
<dbReference type="Proteomes" id="UP000547973">
    <property type="component" value="Unassembled WGS sequence"/>
</dbReference>
<accession>A0A7Y9Z776</accession>
<evidence type="ECO:0000313" key="2">
    <source>
        <dbReference type="Proteomes" id="UP000547973"/>
    </source>
</evidence>
<dbReference type="AlphaFoldDB" id="A0A7Y9Z776"/>
<protein>
    <recommendedName>
        <fullName evidence="3">P/Homo B domain-containing protein</fullName>
    </recommendedName>
</protein>
<reference evidence="1 2" key="1">
    <citation type="submission" date="2020-07" db="EMBL/GenBank/DDBJ databases">
        <title>Sequencing the genomes of 1000 actinobacteria strains.</title>
        <authorList>
            <person name="Klenk H.-P."/>
        </authorList>
    </citation>
    <scope>NUCLEOTIDE SEQUENCE [LARGE SCALE GENOMIC DNA]</scope>
    <source>
        <strain evidence="1 2">DSM 19970</strain>
    </source>
</reference>
<name>A0A7Y9Z776_9MICO</name>
<keyword evidence="2" id="KW-1185">Reference proteome</keyword>
<evidence type="ECO:0008006" key="3">
    <source>
        <dbReference type="Google" id="ProtNLM"/>
    </source>
</evidence>
<comment type="caution">
    <text evidence="1">The sequence shown here is derived from an EMBL/GenBank/DDBJ whole genome shotgun (WGS) entry which is preliminary data.</text>
</comment>
<evidence type="ECO:0000313" key="1">
    <source>
        <dbReference type="EMBL" id="NYI40024.1"/>
    </source>
</evidence>
<gene>
    <name evidence="1" type="ORF">BKA03_000143</name>
</gene>
<sequence>MTIVTSYWDESQNGFVVTAFANVLVPKATCTATATKGTAHAQITTDATPGATTTDCGTMLFPDGVLSTGQWTITVSFESADYSGVSGKTTGIVP</sequence>
<proteinExistence type="predicted"/>
<dbReference type="EMBL" id="JACBZO010000001">
    <property type="protein sequence ID" value="NYI40024.1"/>
    <property type="molecule type" value="Genomic_DNA"/>
</dbReference>
<organism evidence="1 2">
    <name type="scientific">Demequina lutea</name>
    <dbReference type="NCBI Taxonomy" id="431489"/>
    <lineage>
        <taxon>Bacteria</taxon>
        <taxon>Bacillati</taxon>
        <taxon>Actinomycetota</taxon>
        <taxon>Actinomycetes</taxon>
        <taxon>Micrococcales</taxon>
        <taxon>Demequinaceae</taxon>
        <taxon>Demequina</taxon>
    </lineage>
</organism>